<dbReference type="AlphaFoldDB" id="A0A267DKW8"/>
<dbReference type="CDD" id="cd16012">
    <property type="entry name" value="ALP"/>
    <property type="match status" value="1"/>
</dbReference>
<evidence type="ECO:0000256" key="2">
    <source>
        <dbReference type="ARBA" id="ARBA00022553"/>
    </source>
</evidence>
<evidence type="ECO:0000313" key="7">
    <source>
        <dbReference type="EMBL" id="PAA49796.1"/>
    </source>
</evidence>
<feature type="binding site" evidence="4">
    <location>
        <position position="402"/>
    </location>
    <ligand>
        <name>Zn(2+)</name>
        <dbReference type="ChEBI" id="CHEBI:29105"/>
        <label>2</label>
    </ligand>
</feature>
<feature type="chain" id="PRO_5012695571" description="alkaline phosphatase" evidence="6">
    <location>
        <begin position="26"/>
        <end position="576"/>
    </location>
</feature>
<comment type="caution">
    <text evidence="7">The sequence shown here is derived from an EMBL/GenBank/DDBJ whole genome shotgun (WGS) entry which is preliminary data.</text>
</comment>
<dbReference type="OrthoDB" id="5818554at2759"/>
<keyword evidence="4" id="KW-0862">Zinc</keyword>
<evidence type="ECO:0000256" key="1">
    <source>
        <dbReference type="ARBA" id="ARBA00012647"/>
    </source>
</evidence>
<feature type="binding site" evidence="4">
    <location>
        <position position="192"/>
    </location>
    <ligand>
        <name>Mg(2+)</name>
        <dbReference type="ChEBI" id="CHEBI:18420"/>
    </ligand>
</feature>
<feature type="binding site" evidence="4">
    <location>
        <position position="365"/>
    </location>
    <ligand>
        <name>Zn(2+)</name>
        <dbReference type="ChEBI" id="CHEBI:29105"/>
        <label>2</label>
    </ligand>
</feature>
<dbReference type="PANTHER" id="PTHR11596:SF5">
    <property type="entry name" value="ALKALINE PHOSPHATASE"/>
    <property type="match status" value="1"/>
</dbReference>
<dbReference type="STRING" id="282301.A0A267DKW8"/>
<feature type="binding site" evidence="4">
    <location>
        <position position="488"/>
    </location>
    <ligand>
        <name>Zn(2+)</name>
        <dbReference type="ChEBI" id="CHEBI:29105"/>
        <label>2</label>
    </ligand>
</feature>
<dbReference type="Pfam" id="PF00245">
    <property type="entry name" value="Alk_phosphatase"/>
    <property type="match status" value="1"/>
</dbReference>
<evidence type="ECO:0000256" key="4">
    <source>
        <dbReference type="PIRSR" id="PIRSR601952-2"/>
    </source>
</evidence>
<feature type="binding site" evidence="4">
    <location>
        <position position="356"/>
    </location>
    <ligand>
        <name>Mg(2+)</name>
        <dbReference type="ChEBI" id="CHEBI:18420"/>
    </ligand>
</feature>
<dbReference type="Proteomes" id="UP000215902">
    <property type="component" value="Unassembled WGS sequence"/>
</dbReference>
<evidence type="ECO:0000256" key="3">
    <source>
        <dbReference type="PIRSR" id="PIRSR601952-1"/>
    </source>
</evidence>
<dbReference type="SMART" id="SM00098">
    <property type="entry name" value="alkPPc"/>
    <property type="match status" value="1"/>
</dbReference>
<dbReference type="GO" id="GO:0004035">
    <property type="term" value="F:alkaline phosphatase activity"/>
    <property type="evidence" value="ECO:0007669"/>
    <property type="project" value="UniProtKB-EC"/>
</dbReference>
<feature type="binding site" evidence="4">
    <location>
        <position position="403"/>
    </location>
    <ligand>
        <name>Zn(2+)</name>
        <dbReference type="ChEBI" id="CHEBI:29105"/>
        <label>2</label>
    </ligand>
</feature>
<reference evidence="7 8" key="1">
    <citation type="submission" date="2017-06" db="EMBL/GenBank/DDBJ databases">
        <title>A platform for efficient transgenesis in Macrostomum lignano, a flatworm model organism for stem cell research.</title>
        <authorList>
            <person name="Berezikov E."/>
        </authorList>
    </citation>
    <scope>NUCLEOTIDE SEQUENCE [LARGE SCALE GENOMIC DNA]</scope>
    <source>
        <strain evidence="7">DV1</strain>
        <tissue evidence="7">Whole organism</tissue>
    </source>
</reference>
<dbReference type="GO" id="GO:0046872">
    <property type="term" value="F:metal ion binding"/>
    <property type="evidence" value="ECO:0007669"/>
    <property type="project" value="UniProtKB-KW"/>
</dbReference>
<keyword evidence="4" id="KW-0479">Metal-binding</keyword>
<name>A0A267DKW8_9PLAT</name>
<feature type="binding site" evidence="4">
    <location>
        <position position="78"/>
    </location>
    <ligand>
        <name>Zn(2+)</name>
        <dbReference type="ChEBI" id="CHEBI:29105"/>
        <label>2</label>
    </ligand>
</feature>
<comment type="cofactor">
    <cofactor evidence="4">
        <name>Zn(2+)</name>
        <dbReference type="ChEBI" id="CHEBI:29105"/>
    </cofactor>
    <text evidence="4">Binds 2 Zn(2+) ions.</text>
</comment>
<dbReference type="InterPro" id="IPR017850">
    <property type="entry name" value="Alkaline_phosphatase_core_sf"/>
</dbReference>
<feature type="binding site" evidence="4">
    <location>
        <position position="190"/>
    </location>
    <ligand>
        <name>Mg(2+)</name>
        <dbReference type="ChEBI" id="CHEBI:18420"/>
    </ligand>
</feature>
<organism evidence="7 8">
    <name type="scientific">Macrostomum lignano</name>
    <dbReference type="NCBI Taxonomy" id="282301"/>
    <lineage>
        <taxon>Eukaryota</taxon>
        <taxon>Metazoa</taxon>
        <taxon>Spiralia</taxon>
        <taxon>Lophotrochozoa</taxon>
        <taxon>Platyhelminthes</taxon>
        <taxon>Rhabditophora</taxon>
        <taxon>Macrostomorpha</taxon>
        <taxon>Macrostomida</taxon>
        <taxon>Macrostomidae</taxon>
        <taxon>Macrostomum</taxon>
    </lineage>
</organism>
<dbReference type="PANTHER" id="PTHR11596">
    <property type="entry name" value="ALKALINE PHOSPHATASE"/>
    <property type="match status" value="1"/>
</dbReference>
<proteinExistence type="inferred from homology"/>
<protein>
    <recommendedName>
        <fullName evidence="1">alkaline phosphatase</fullName>
        <ecNumber evidence="1">3.1.3.1</ecNumber>
    </recommendedName>
</protein>
<evidence type="ECO:0000313" key="8">
    <source>
        <dbReference type="Proteomes" id="UP000215902"/>
    </source>
</evidence>
<dbReference type="InterPro" id="IPR001952">
    <property type="entry name" value="Alkaline_phosphatase"/>
</dbReference>
<feature type="binding site" evidence="4">
    <location>
        <position position="361"/>
    </location>
    <ligand>
        <name>Zn(2+)</name>
        <dbReference type="ChEBI" id="CHEBI:29105"/>
        <label>2</label>
    </ligand>
</feature>
<feature type="binding site" evidence="4">
    <location>
        <position position="78"/>
    </location>
    <ligand>
        <name>Mg(2+)</name>
        <dbReference type="ChEBI" id="CHEBI:18420"/>
    </ligand>
</feature>
<sequence>MTRRPLTAVGIAAALVLLLPNICDSAMAPKSESHFPVPSYESPQWWVNRGRADLLAAKAAASNLQRGRAKNLVFFLGDGLSLTSTMAGRVYKGQLQNRSGEEAQLSYETFPQIALAKTYDCDFQTSDSGATATAIGSGVKTNDGNIGVNQDVIRGNCTTYDPSKNLYSFMHYAQLAGKSVGLVTTTRITHATPAAMYAHSPSRSWESDANLPAGTDKTKCPDIATQLVSNAADWNVIFGGGRTNFLPTAESTIDYSNKNSSVSGKRQDGVNLINRWRNLQSSKMRRFAFAESKSQFDAIDPANTDYVLGLFATSHLRYQLDNEMDPTYQEPSLSEMVDKAIRILSRNPNGFALFVEAGRIDHAHHDNYGKRALHDVLELDRAVTRAMGLTNRADTLMLVTGDHSHVFTVGGWGLRGNPILGRVVNSDEDRYNSKGEAVAYDGMPYTVLNYADGPSAAIGTPRKNLTDANTTAVNFQFPALYNYDYESHGAEDVPVYAAGPSAYLLHSTHEQSYIGHVVMYALCVGPEASVYCADEEAPTTTGPYMTGQPLPRSASGLTASSVLLALAYGFRIWVES</sequence>
<dbReference type="EC" id="3.1.3.1" evidence="1"/>
<comment type="similarity">
    <text evidence="5">Belongs to the alkaline phosphatase family.</text>
</comment>
<gene>
    <name evidence="7" type="ORF">BOX15_Mlig032661g2</name>
</gene>
<feature type="signal peptide" evidence="6">
    <location>
        <begin position="1"/>
        <end position="25"/>
    </location>
</feature>
<keyword evidence="6" id="KW-0732">Signal</keyword>
<dbReference type="Gene3D" id="3.40.720.10">
    <property type="entry name" value="Alkaline Phosphatase, subunit A"/>
    <property type="match status" value="1"/>
</dbReference>
<evidence type="ECO:0000256" key="5">
    <source>
        <dbReference type="RuleBase" id="RU003946"/>
    </source>
</evidence>
<dbReference type="EMBL" id="NIVC01003785">
    <property type="protein sequence ID" value="PAA49796.1"/>
    <property type="molecule type" value="Genomic_DNA"/>
</dbReference>
<feature type="active site" description="Phosphoserine intermediate" evidence="3">
    <location>
        <position position="128"/>
    </location>
</feature>
<evidence type="ECO:0000256" key="6">
    <source>
        <dbReference type="SAM" id="SignalP"/>
    </source>
</evidence>
<keyword evidence="2" id="KW-0597">Phosphoprotein</keyword>
<keyword evidence="8" id="KW-1185">Reference proteome</keyword>
<comment type="cofactor">
    <cofactor evidence="4">
        <name>Mg(2+)</name>
        <dbReference type="ChEBI" id="CHEBI:18420"/>
    </cofactor>
    <text evidence="4">Binds 1 Mg(2+) ion.</text>
</comment>
<keyword evidence="4" id="KW-0460">Magnesium</keyword>
<accession>A0A267DKW8</accession>
<dbReference type="SUPFAM" id="SSF53649">
    <property type="entry name" value="Alkaline phosphatase-like"/>
    <property type="match status" value="1"/>
</dbReference>
<dbReference type="PRINTS" id="PR00113">
    <property type="entry name" value="ALKPHPHTASE"/>
</dbReference>